<reference evidence="1" key="1">
    <citation type="submission" date="2022-10" db="EMBL/GenBank/DDBJ databases">
        <authorList>
            <person name="Hyden B.L."/>
            <person name="Feng K."/>
            <person name="Yates T."/>
            <person name="Jawdy S."/>
            <person name="Smart L.B."/>
            <person name="Muchero W."/>
        </authorList>
    </citation>
    <scope>NUCLEOTIDE SEQUENCE</scope>
    <source>
        <tissue evidence="1">Shoot tip</tissue>
    </source>
</reference>
<evidence type="ECO:0000313" key="2">
    <source>
        <dbReference type="Proteomes" id="UP001162972"/>
    </source>
</evidence>
<dbReference type="Proteomes" id="UP001162972">
    <property type="component" value="Unassembled WGS sequence"/>
</dbReference>
<protein>
    <submittedName>
        <fullName evidence="1">Uncharacterized protein</fullName>
    </submittedName>
</protein>
<sequence length="71" mass="7963">MKRLPVLVFIDTAADANQRCSHNERMGLALLQIGNQGYSSHLTIFGEDTAQSLVNNQRIDSEQRCSVAYHE</sequence>
<evidence type="ECO:0000313" key="1">
    <source>
        <dbReference type="EMBL" id="KAJ6397229.1"/>
    </source>
</evidence>
<proteinExistence type="predicted"/>
<gene>
    <name evidence="1" type="ORF">OIU84_018237</name>
</gene>
<dbReference type="EMBL" id="JAPFFJ010000247">
    <property type="protein sequence ID" value="KAJ6397229.1"/>
    <property type="molecule type" value="Genomic_DNA"/>
</dbReference>
<accession>A0AAD6J687</accession>
<reference evidence="1" key="2">
    <citation type="journal article" date="2023" name="Int. J. Mol. Sci.">
        <title>De Novo Assembly and Annotation of 11 Diverse Shrub Willow (Salix) Genomes Reveals Novel Gene Organization in Sex-Linked Regions.</title>
        <authorList>
            <person name="Hyden B."/>
            <person name="Feng K."/>
            <person name="Yates T.B."/>
            <person name="Jawdy S."/>
            <person name="Cereghino C."/>
            <person name="Smart L.B."/>
            <person name="Muchero W."/>
        </authorList>
    </citation>
    <scope>NUCLEOTIDE SEQUENCE</scope>
    <source>
        <tissue evidence="1">Shoot tip</tissue>
    </source>
</reference>
<name>A0AAD6J687_9ROSI</name>
<keyword evidence="2" id="KW-1185">Reference proteome</keyword>
<organism evidence="1 2">
    <name type="scientific">Salix udensis</name>
    <dbReference type="NCBI Taxonomy" id="889485"/>
    <lineage>
        <taxon>Eukaryota</taxon>
        <taxon>Viridiplantae</taxon>
        <taxon>Streptophyta</taxon>
        <taxon>Embryophyta</taxon>
        <taxon>Tracheophyta</taxon>
        <taxon>Spermatophyta</taxon>
        <taxon>Magnoliopsida</taxon>
        <taxon>eudicotyledons</taxon>
        <taxon>Gunneridae</taxon>
        <taxon>Pentapetalae</taxon>
        <taxon>rosids</taxon>
        <taxon>fabids</taxon>
        <taxon>Malpighiales</taxon>
        <taxon>Salicaceae</taxon>
        <taxon>Saliceae</taxon>
        <taxon>Salix</taxon>
    </lineage>
</organism>
<comment type="caution">
    <text evidence="1">The sequence shown here is derived from an EMBL/GenBank/DDBJ whole genome shotgun (WGS) entry which is preliminary data.</text>
</comment>
<dbReference type="AlphaFoldDB" id="A0AAD6J687"/>